<dbReference type="GO" id="GO:0003677">
    <property type="term" value="F:DNA binding"/>
    <property type="evidence" value="ECO:0007669"/>
    <property type="project" value="UniProtKB-KW"/>
</dbReference>
<dbReference type="GO" id="GO:0006352">
    <property type="term" value="P:DNA-templated transcription initiation"/>
    <property type="evidence" value="ECO:0007669"/>
    <property type="project" value="InterPro"/>
</dbReference>
<reference evidence="7 8" key="1">
    <citation type="submission" date="2020-08" db="EMBL/GenBank/DDBJ databases">
        <title>Genome public.</title>
        <authorList>
            <person name="Liu C."/>
            <person name="Sun Q."/>
        </authorList>
    </citation>
    <scope>NUCLEOTIDE SEQUENCE [LARGE SCALE GENOMIC DNA]</scope>
    <source>
        <strain evidence="7 8">BX17</strain>
    </source>
</reference>
<dbReference type="AlphaFoldDB" id="A0A8I0DRV2"/>
<dbReference type="NCBIfam" id="TIGR02937">
    <property type="entry name" value="sigma70-ECF"/>
    <property type="match status" value="1"/>
</dbReference>
<evidence type="ECO:0000313" key="8">
    <source>
        <dbReference type="Proteomes" id="UP000652847"/>
    </source>
</evidence>
<proteinExistence type="inferred from homology"/>
<comment type="caution">
    <text evidence="7">The sequence shown here is derived from an EMBL/GenBank/DDBJ whole genome shotgun (WGS) entry which is preliminary data.</text>
</comment>
<evidence type="ECO:0000259" key="6">
    <source>
        <dbReference type="Pfam" id="PF04542"/>
    </source>
</evidence>
<evidence type="ECO:0000256" key="3">
    <source>
        <dbReference type="ARBA" id="ARBA00023082"/>
    </source>
</evidence>
<evidence type="ECO:0000256" key="5">
    <source>
        <dbReference type="ARBA" id="ARBA00023163"/>
    </source>
</evidence>
<evidence type="ECO:0000256" key="2">
    <source>
        <dbReference type="ARBA" id="ARBA00023015"/>
    </source>
</evidence>
<keyword evidence="3" id="KW-0731">Sigma factor</keyword>
<organism evidence="7 8">
    <name type="scientific">Blautia segnis</name>
    <dbReference type="NCBI Taxonomy" id="2763030"/>
    <lineage>
        <taxon>Bacteria</taxon>
        <taxon>Bacillati</taxon>
        <taxon>Bacillota</taxon>
        <taxon>Clostridia</taxon>
        <taxon>Lachnospirales</taxon>
        <taxon>Lachnospiraceae</taxon>
        <taxon>Blautia</taxon>
    </lineage>
</organism>
<dbReference type="PANTHER" id="PTHR43133">
    <property type="entry name" value="RNA POLYMERASE ECF-TYPE SIGMA FACTO"/>
    <property type="match status" value="1"/>
</dbReference>
<gene>
    <name evidence="7" type="ORF">H8S54_07870</name>
</gene>
<dbReference type="InterPro" id="IPR039425">
    <property type="entry name" value="RNA_pol_sigma-70-like"/>
</dbReference>
<evidence type="ECO:0000313" key="7">
    <source>
        <dbReference type="EMBL" id="MBC5651022.1"/>
    </source>
</evidence>
<keyword evidence="5" id="KW-0804">Transcription</keyword>
<evidence type="ECO:0000256" key="1">
    <source>
        <dbReference type="ARBA" id="ARBA00010641"/>
    </source>
</evidence>
<dbReference type="Pfam" id="PF04542">
    <property type="entry name" value="Sigma70_r2"/>
    <property type="match status" value="1"/>
</dbReference>
<feature type="domain" description="RNA polymerase sigma-70 region 2" evidence="6">
    <location>
        <begin position="9"/>
        <end position="75"/>
    </location>
</feature>
<dbReference type="EMBL" id="JACOOT010000017">
    <property type="protein sequence ID" value="MBC5651022.1"/>
    <property type="molecule type" value="Genomic_DNA"/>
</dbReference>
<keyword evidence="8" id="KW-1185">Reference proteome</keyword>
<dbReference type="SUPFAM" id="SSF88946">
    <property type="entry name" value="Sigma2 domain of RNA polymerase sigma factors"/>
    <property type="match status" value="1"/>
</dbReference>
<dbReference type="InterPro" id="IPR014284">
    <property type="entry name" value="RNA_pol_sigma-70_dom"/>
</dbReference>
<dbReference type="Proteomes" id="UP000652847">
    <property type="component" value="Unassembled WGS sequence"/>
</dbReference>
<name>A0A8I0DRV2_9FIRM</name>
<protein>
    <submittedName>
        <fullName evidence="7">Sigma-70 family RNA polymerase sigma factor</fullName>
    </submittedName>
</protein>
<dbReference type="RefSeq" id="WP_021925962.1">
    <property type="nucleotide sequence ID" value="NZ_JACOOT010000017.1"/>
</dbReference>
<dbReference type="InterPro" id="IPR013325">
    <property type="entry name" value="RNA_pol_sigma_r2"/>
</dbReference>
<dbReference type="Gene3D" id="1.10.1740.10">
    <property type="match status" value="1"/>
</dbReference>
<dbReference type="SUPFAM" id="SSF88659">
    <property type="entry name" value="Sigma3 and sigma4 domains of RNA polymerase sigma factors"/>
    <property type="match status" value="1"/>
</dbReference>
<dbReference type="InterPro" id="IPR013324">
    <property type="entry name" value="RNA_pol_sigma_r3/r4-like"/>
</dbReference>
<accession>A0A8I0DRV2</accession>
<comment type="similarity">
    <text evidence="1">Belongs to the sigma-70 factor family. ECF subfamily.</text>
</comment>
<sequence>MNSEEFRAFYRRYYDVSVKLASRIVQSHFTAEDVTQEVFLYFYRIKDRLDMSSERKLYSLVVTETTNKGRDYLRKSYVKREVMFDNEVSELQYKSVESAEAALLGMEKAQYITMAFENLHQKNPVNYEIFMRVVMLDISTDEVAREFGYTRNNVNNRVLRAKKWLLEELARLDKE</sequence>
<dbReference type="InterPro" id="IPR007627">
    <property type="entry name" value="RNA_pol_sigma70_r2"/>
</dbReference>
<dbReference type="GO" id="GO:0016987">
    <property type="term" value="F:sigma factor activity"/>
    <property type="evidence" value="ECO:0007669"/>
    <property type="project" value="UniProtKB-KW"/>
</dbReference>
<evidence type="ECO:0000256" key="4">
    <source>
        <dbReference type="ARBA" id="ARBA00023125"/>
    </source>
</evidence>
<keyword evidence="2" id="KW-0805">Transcription regulation</keyword>
<dbReference type="PANTHER" id="PTHR43133:SF8">
    <property type="entry name" value="RNA POLYMERASE SIGMA FACTOR HI_1459-RELATED"/>
    <property type="match status" value="1"/>
</dbReference>
<keyword evidence="4" id="KW-0238">DNA-binding</keyword>